<organism evidence="2 3">
    <name type="scientific">Azospirillum oryzae</name>
    <dbReference type="NCBI Taxonomy" id="286727"/>
    <lineage>
        <taxon>Bacteria</taxon>
        <taxon>Pseudomonadati</taxon>
        <taxon>Pseudomonadota</taxon>
        <taxon>Alphaproteobacteria</taxon>
        <taxon>Rhodospirillales</taxon>
        <taxon>Azospirillaceae</taxon>
        <taxon>Azospirillum</taxon>
    </lineage>
</organism>
<name>A0A1X7HKT5_9PROT</name>
<evidence type="ECO:0000256" key="1">
    <source>
        <dbReference type="SAM" id="MobiDB-lite"/>
    </source>
</evidence>
<feature type="region of interest" description="Disordered" evidence="1">
    <location>
        <begin position="55"/>
        <end position="77"/>
    </location>
</feature>
<sequence length="218" mass="23691">MCWSIFRPGFSRFGPFPTPLSPGHDPPKAFRPLQMVAMSTGGAVNLSVGWLPGPVPPSRDHRPSADYREARTRTTPGLDRRRAADRVISRLLPSAVCSLCPDRQADGALSGAKDAANRSERLMQTLAELCGTAQQVLYVLAAREVACAAGRLAEPEEILQVLVRRRCPTTRPRIGVFRACENDQTSVLCQSAHRVFPEDPSASGALTARAARHRAALR</sequence>
<proteinExistence type="predicted"/>
<dbReference type="AlphaFoldDB" id="A0A1X7HKT5"/>
<evidence type="ECO:0000313" key="3">
    <source>
        <dbReference type="Proteomes" id="UP000192936"/>
    </source>
</evidence>
<protein>
    <submittedName>
        <fullName evidence="2">Uncharacterized protein</fullName>
    </submittedName>
</protein>
<evidence type="ECO:0000313" key="2">
    <source>
        <dbReference type="EMBL" id="SMF88497.1"/>
    </source>
</evidence>
<dbReference type="Proteomes" id="UP000192936">
    <property type="component" value="Unassembled WGS sequence"/>
</dbReference>
<dbReference type="EMBL" id="FXAK01000009">
    <property type="protein sequence ID" value="SMF88497.1"/>
    <property type="molecule type" value="Genomic_DNA"/>
</dbReference>
<accession>A0A1X7HKT5</accession>
<feature type="compositionally biased region" description="Basic and acidic residues" evidence="1">
    <location>
        <begin position="58"/>
        <end position="77"/>
    </location>
</feature>
<gene>
    <name evidence="2" type="ORF">SAMN02982917_6421</name>
</gene>
<reference evidence="2 3" key="1">
    <citation type="submission" date="2017-04" db="EMBL/GenBank/DDBJ databases">
        <authorList>
            <person name="Afonso C.L."/>
            <person name="Miller P.J."/>
            <person name="Scott M.A."/>
            <person name="Spackman E."/>
            <person name="Goraichik I."/>
            <person name="Dimitrov K.M."/>
            <person name="Suarez D.L."/>
            <person name="Swayne D.E."/>
        </authorList>
    </citation>
    <scope>NUCLEOTIDE SEQUENCE [LARGE SCALE GENOMIC DNA]</scope>
    <source>
        <strain evidence="2 3">A2P</strain>
    </source>
</reference>